<dbReference type="KEGG" id="cel:CELE_K10B3.1"/>
<dbReference type="HOGENOM" id="CLU_2707045_0_0_1"/>
<proteinExistence type="evidence at protein level"/>
<dbReference type="AGR" id="WB:WBGene00019609"/>
<dbReference type="WormBase" id="K10B3.1a">
    <property type="protein sequence ID" value="CE07364"/>
    <property type="gene ID" value="WBGene00019609"/>
</dbReference>
<accession>G5ED15</accession>
<feature type="domain" description="Small EDRK-rich factor-like N-terminal" evidence="2">
    <location>
        <begin position="1"/>
        <end position="37"/>
    </location>
</feature>
<evidence type="ECO:0000259" key="2">
    <source>
        <dbReference type="Pfam" id="PF04419"/>
    </source>
</evidence>
<dbReference type="InterPro" id="IPR026939">
    <property type="entry name" value="ZNF706/At2g23090_sf"/>
</dbReference>
<evidence type="ECO:0000313" key="3">
    <source>
        <dbReference type="EMBL" id="CCD64597.1"/>
    </source>
</evidence>
<dbReference type="InterPro" id="IPR007513">
    <property type="entry name" value="SERF-like_N"/>
</dbReference>
<dbReference type="GeneID" id="187247"/>
<dbReference type="Proteomes" id="UP000001940">
    <property type="component" value="Chromosome X"/>
</dbReference>
<feature type="region of interest" description="Disordered" evidence="1">
    <location>
        <begin position="1"/>
        <end position="31"/>
    </location>
</feature>
<dbReference type="AlphaFoldDB" id="G5ED15"/>
<evidence type="ECO:0000313" key="4">
    <source>
        <dbReference type="Proteomes" id="UP000001940"/>
    </source>
</evidence>
<dbReference type="Bgee" id="WBGene00019609">
    <property type="expression patterns" value="Expressed in larva and 3 other cell types or tissues"/>
</dbReference>
<evidence type="ECO:0007829" key="6">
    <source>
        <dbReference type="PeptideAtlas" id="G5ED15"/>
    </source>
</evidence>
<reference evidence="3 4" key="1">
    <citation type="journal article" date="1998" name="Science">
        <title>Genome sequence of the nematode C. elegans: a platform for investigating biology.</title>
        <authorList>
            <consortium name="The C. elegans sequencing consortium"/>
            <person name="Sulson J.E."/>
            <person name="Waterston R."/>
        </authorList>
    </citation>
    <scope>NUCLEOTIDE SEQUENCE [LARGE SCALE GENOMIC DNA]</scope>
    <source>
        <strain evidence="3 4">Bristol N2</strain>
    </source>
</reference>
<dbReference type="RefSeq" id="NP_001024782.1">
    <property type="nucleotide sequence ID" value="NM_001029611.1"/>
</dbReference>
<dbReference type="CTD" id="187247"/>
<protein>
    <submittedName>
        <fullName evidence="3">Small EDRK-rich factor-like N-terminal domain-containing protein</fullName>
    </submittedName>
</protein>
<dbReference type="ExpressionAtlas" id="G5ED15">
    <property type="expression patterns" value="baseline and differential"/>
</dbReference>
<name>G5ED15_CAEEL</name>
<keyword evidence="6" id="KW-1267">Proteomics identification</keyword>
<dbReference type="Gene3D" id="4.10.1050.10">
    <property type="entry name" value="At2g23090-like"/>
    <property type="match status" value="1"/>
</dbReference>
<dbReference type="Pfam" id="PF04419">
    <property type="entry name" value="SERF-like_N"/>
    <property type="match status" value="1"/>
</dbReference>
<dbReference type="SUPFAM" id="SSF118359">
    <property type="entry name" value="Expressed protein At2g23090/F21P24.15"/>
    <property type="match status" value="1"/>
</dbReference>
<dbReference type="EMBL" id="BX284606">
    <property type="protein sequence ID" value="CCD64597.1"/>
    <property type="molecule type" value="Genomic_DNA"/>
</dbReference>
<evidence type="ECO:0000256" key="1">
    <source>
        <dbReference type="SAM" id="MobiDB-lite"/>
    </source>
</evidence>
<organism evidence="3 4">
    <name type="scientific">Caenorhabditis elegans</name>
    <dbReference type="NCBI Taxonomy" id="6239"/>
    <lineage>
        <taxon>Eukaryota</taxon>
        <taxon>Metazoa</taxon>
        <taxon>Ecdysozoa</taxon>
        <taxon>Nematoda</taxon>
        <taxon>Chromadorea</taxon>
        <taxon>Rhabditida</taxon>
        <taxon>Rhabditina</taxon>
        <taxon>Rhabditomorpha</taxon>
        <taxon>Rhabditoidea</taxon>
        <taxon>Rhabditidae</taxon>
        <taxon>Peloderinae</taxon>
        <taxon>Caenorhabditis</taxon>
    </lineage>
</organism>
<dbReference type="PIR" id="T16615">
    <property type="entry name" value="T16615"/>
</dbReference>
<evidence type="ECO:0000313" key="5">
    <source>
        <dbReference type="WormBase" id="K10B3.1a"/>
    </source>
</evidence>
<gene>
    <name evidence="3" type="ORF">CELE_K10B3.1</name>
    <name evidence="3 5" type="ORF">K10B3.1</name>
</gene>
<dbReference type="OrthoDB" id="73348at2759"/>
<sequence>MARGHQKALSQQRNAEKTAKAKKAVGSDQKNAAMASLHHKCTVCMVRNKKQFPFYVTRLIFHSIESFPRLSHI</sequence>
<dbReference type="PeptideAtlas" id="G5ED15"/>
<keyword evidence="4" id="KW-1185">Reference proteome</keyword>
<dbReference type="PhylomeDB" id="G5ED15"/>